<dbReference type="Pfam" id="PF08540">
    <property type="entry name" value="HMG_CoA_synt_C"/>
    <property type="match status" value="1"/>
</dbReference>
<keyword evidence="6" id="KW-1185">Reference proteome</keyword>
<dbReference type="PANTHER" id="PTHR43323:SF2">
    <property type="entry name" value="HYDROXYMETHYLGLUTARYL-COA SYNTHASE"/>
    <property type="match status" value="1"/>
</dbReference>
<evidence type="ECO:0000259" key="4">
    <source>
        <dbReference type="Pfam" id="PF08540"/>
    </source>
</evidence>
<dbReference type="eggNOG" id="COG3425">
    <property type="taxonomic scope" value="Bacteria"/>
</dbReference>
<evidence type="ECO:0000313" key="6">
    <source>
        <dbReference type="Proteomes" id="UP000008316"/>
    </source>
</evidence>
<dbReference type="EMBL" id="CP002599">
    <property type="protein sequence ID" value="AEA60793.1"/>
    <property type="molecule type" value="Genomic_DNA"/>
</dbReference>
<dbReference type="STRING" id="999541.bgla_1g21640"/>
<dbReference type="HOGENOM" id="CLU_008065_3_2_4"/>
<feature type="domain" description="Hydroxymethylglutaryl-coenzyme A synthase N-terminal" evidence="3">
    <location>
        <begin position="8"/>
        <end position="185"/>
    </location>
</feature>
<dbReference type="GO" id="GO:0004421">
    <property type="term" value="F:hydroxymethylglutaryl-CoA synthase activity"/>
    <property type="evidence" value="ECO:0007669"/>
    <property type="project" value="InterPro"/>
</dbReference>
<dbReference type="Proteomes" id="UP000008316">
    <property type="component" value="Chromosome 1"/>
</dbReference>
<dbReference type="Pfam" id="PF01154">
    <property type="entry name" value="HMG_CoA_synt_N"/>
    <property type="match status" value="1"/>
</dbReference>
<accession>F2LA09</accession>
<name>F2LA09_BURGS</name>
<dbReference type="InterPro" id="IPR016039">
    <property type="entry name" value="Thiolase-like"/>
</dbReference>
<dbReference type="SUPFAM" id="SSF53901">
    <property type="entry name" value="Thiolase-like"/>
    <property type="match status" value="2"/>
</dbReference>
<sequence>MEISLMRVVGIEAMNVFGGTASLDVTSLAEYRRLDTARFNNLLMKEKTVALPHEDPVTFAVNAARPLIDALAPEARERIEMVITCSESGIDFGKSMSTYVHHHLGLSRNCRLFEIKQACYSGTVGLQMAINFVLAQTSPGAKVLVIATDISRYMVVEGGDALTEDWSFAEPSGGAGAVALLVGEDPRILDIDVGANGYYGYEVMDTCRPAPDVEAGDADLSLLSYLDCAENAFLEYQKRVGEVDYVGSFKYLAFHTPFGGMVKGAHRTMMRKQVRAAPAAIEADFERRVMPGLQFCQRVGNIMGATVLMSIASTIANGEFDRPARIGCFSYGSGCCSEFYSGIVRAEGRAALRGLDIGRYLDARYALSMDEYEHLLRNNSQLRFGTRNVTVRDDVVPGTLRAIPGRSQLVLREIKEFHREYEWV</sequence>
<dbReference type="GO" id="GO:0006084">
    <property type="term" value="P:acetyl-CoA metabolic process"/>
    <property type="evidence" value="ECO:0007669"/>
    <property type="project" value="InterPro"/>
</dbReference>
<dbReference type="InterPro" id="IPR013528">
    <property type="entry name" value="HMG_CoA_synth_N"/>
</dbReference>
<evidence type="ECO:0000259" key="3">
    <source>
        <dbReference type="Pfam" id="PF01154"/>
    </source>
</evidence>
<evidence type="ECO:0000256" key="2">
    <source>
        <dbReference type="ARBA" id="ARBA00022679"/>
    </source>
</evidence>
<comment type="similarity">
    <text evidence="1">Belongs to the thiolase-like superfamily. HMG-CoA synthase family.</text>
</comment>
<dbReference type="Gene3D" id="3.40.47.10">
    <property type="match status" value="2"/>
</dbReference>
<reference evidence="5 6" key="1">
    <citation type="journal article" date="2011" name="J. Bacteriol.">
        <title>Complete genome sequence of Burkholderia gladioli BSR3.</title>
        <authorList>
            <person name="Seo Y.S."/>
            <person name="Lim J."/>
            <person name="Choi B.S."/>
            <person name="Kim H."/>
            <person name="Goo E."/>
            <person name="Lee B."/>
            <person name="Lim J.S."/>
            <person name="Choi I.Y."/>
            <person name="Moon J.S."/>
            <person name="Kim J."/>
            <person name="Hwang I."/>
        </authorList>
    </citation>
    <scope>NUCLEOTIDE SEQUENCE [LARGE SCALE GENOMIC DNA]</scope>
    <source>
        <strain evidence="5 6">BSR3</strain>
    </source>
</reference>
<keyword evidence="2" id="KW-0808">Transferase</keyword>
<protein>
    <submittedName>
        <fullName evidence="5">Hydroxymethylglutaryl-coenzyme A synthase domain protein</fullName>
    </submittedName>
</protein>
<feature type="domain" description="Hydroxymethylglutaryl-coenzyme A synthase C-terminal" evidence="4">
    <location>
        <begin position="271"/>
        <end position="381"/>
    </location>
</feature>
<dbReference type="PANTHER" id="PTHR43323">
    <property type="entry name" value="3-HYDROXY-3-METHYLGLUTARYL COENZYME A SYNTHASE"/>
    <property type="match status" value="1"/>
</dbReference>
<proteinExistence type="inferred from homology"/>
<dbReference type="KEGG" id="bgd:bgla_1g21640"/>
<dbReference type="InterPro" id="IPR013746">
    <property type="entry name" value="HMG_CoA_synt_C_dom"/>
</dbReference>
<dbReference type="AlphaFoldDB" id="F2LA09"/>
<gene>
    <name evidence="5" type="ordered locus">bgla_1g21640</name>
</gene>
<evidence type="ECO:0000256" key="1">
    <source>
        <dbReference type="ARBA" id="ARBA00007061"/>
    </source>
</evidence>
<organism evidence="5 6">
    <name type="scientific">Burkholderia gladioli (strain BSR3)</name>
    <dbReference type="NCBI Taxonomy" id="999541"/>
    <lineage>
        <taxon>Bacteria</taxon>
        <taxon>Pseudomonadati</taxon>
        <taxon>Pseudomonadota</taxon>
        <taxon>Betaproteobacteria</taxon>
        <taxon>Burkholderiales</taxon>
        <taxon>Burkholderiaceae</taxon>
        <taxon>Burkholderia</taxon>
    </lineage>
</organism>
<dbReference type="CDD" id="cd00827">
    <property type="entry name" value="init_cond_enzymes"/>
    <property type="match status" value="1"/>
</dbReference>
<evidence type="ECO:0000313" key="5">
    <source>
        <dbReference type="EMBL" id="AEA60793.1"/>
    </source>
</evidence>